<evidence type="ECO:0000313" key="8">
    <source>
        <dbReference type="Proteomes" id="UP000031386"/>
    </source>
</evidence>
<dbReference type="AlphaFoldDB" id="A0A0B4S018"/>
<comment type="similarity">
    <text evidence="1 5">Belongs to the acetyltransferase family. RimI subfamily.</text>
</comment>
<dbReference type="KEGG" id="pmic:NW74_01250"/>
<dbReference type="NCBIfam" id="TIGR01575">
    <property type="entry name" value="rimI"/>
    <property type="match status" value="1"/>
</dbReference>
<evidence type="ECO:0000256" key="4">
    <source>
        <dbReference type="ARBA" id="ARBA00023315"/>
    </source>
</evidence>
<protein>
    <recommendedName>
        <fullName evidence="5">[Ribosomal protein bS18]-alanine N-acetyltransferase</fullName>
        <ecNumber evidence="5">2.3.1.266</ecNumber>
    </recommendedName>
</protein>
<dbReference type="InterPro" id="IPR050680">
    <property type="entry name" value="YpeA/RimI_acetyltransf"/>
</dbReference>
<reference evidence="7 8" key="1">
    <citation type="submission" date="2014-10" db="EMBL/GenBank/DDBJ databases">
        <title>Complete genome sequence of Parvimonas micra KCOM 1535 (= ChDC B708).</title>
        <authorList>
            <person name="Kook J.-K."/>
            <person name="Park S.-N."/>
            <person name="Lim Y.K."/>
            <person name="Roh H."/>
        </authorList>
    </citation>
    <scope>NUCLEOTIDE SEQUENCE [LARGE SCALE GENOMIC DNA]</scope>
    <source>
        <strain evidence="8">KCOM 1535 / ChDC B708</strain>
    </source>
</reference>
<dbReference type="EMBL" id="CP009761">
    <property type="protein sequence ID" value="AIZ36085.1"/>
    <property type="molecule type" value="Genomic_DNA"/>
</dbReference>
<dbReference type="Gene3D" id="3.40.630.30">
    <property type="match status" value="1"/>
</dbReference>
<dbReference type="PROSITE" id="PS51186">
    <property type="entry name" value="GNAT"/>
    <property type="match status" value="1"/>
</dbReference>
<dbReference type="InterPro" id="IPR000182">
    <property type="entry name" value="GNAT_dom"/>
</dbReference>
<evidence type="ECO:0000259" key="6">
    <source>
        <dbReference type="PROSITE" id="PS51186"/>
    </source>
</evidence>
<evidence type="ECO:0000256" key="3">
    <source>
        <dbReference type="ARBA" id="ARBA00022679"/>
    </source>
</evidence>
<sequence length="144" mass="17253">MILYRYAENKDVFDILSLDNENFSNNFKEAFYLEYIKNQRVIVAEKEENVIGYVIFNQILDEAEIYKIVVLKELRKKQIAFKIIEFLLNELKKNNVEKIFLEVRKNNIPAINLYKKCGFINIREIVDYYNNPKENGIMMLKEVV</sequence>
<dbReference type="Pfam" id="PF00583">
    <property type="entry name" value="Acetyltransf_1"/>
    <property type="match status" value="1"/>
</dbReference>
<dbReference type="PANTHER" id="PTHR43420">
    <property type="entry name" value="ACETYLTRANSFERASE"/>
    <property type="match status" value="1"/>
</dbReference>
<feature type="domain" description="N-acetyltransferase" evidence="6">
    <location>
        <begin position="2"/>
        <end position="144"/>
    </location>
</feature>
<evidence type="ECO:0000256" key="5">
    <source>
        <dbReference type="RuleBase" id="RU363094"/>
    </source>
</evidence>
<comment type="subcellular location">
    <subcellularLocation>
        <location evidence="5">Cytoplasm</location>
    </subcellularLocation>
</comment>
<dbReference type="GO" id="GO:0005737">
    <property type="term" value="C:cytoplasm"/>
    <property type="evidence" value="ECO:0007669"/>
    <property type="project" value="UniProtKB-SubCell"/>
</dbReference>
<dbReference type="EC" id="2.3.1.266" evidence="5"/>
<keyword evidence="4" id="KW-0012">Acyltransferase</keyword>
<evidence type="ECO:0000256" key="2">
    <source>
        <dbReference type="ARBA" id="ARBA00022490"/>
    </source>
</evidence>
<dbReference type="InterPro" id="IPR006464">
    <property type="entry name" value="AcTrfase_RimI/Ard1"/>
</dbReference>
<name>A0A0B4S018_9FIRM</name>
<comment type="function">
    <text evidence="5">Acetylates the N-terminal alanine of ribosomal protein bS18.</text>
</comment>
<dbReference type="PANTHER" id="PTHR43420:SF12">
    <property type="entry name" value="N-ACETYLTRANSFERASE DOMAIN-CONTAINING PROTEIN"/>
    <property type="match status" value="1"/>
</dbReference>
<comment type="catalytic activity">
    <reaction evidence="5">
        <text>N-terminal L-alanyl-[ribosomal protein bS18] + acetyl-CoA = N-terminal N(alpha)-acetyl-L-alanyl-[ribosomal protein bS18] + CoA + H(+)</text>
        <dbReference type="Rhea" id="RHEA:43756"/>
        <dbReference type="Rhea" id="RHEA-COMP:10676"/>
        <dbReference type="Rhea" id="RHEA-COMP:10677"/>
        <dbReference type="ChEBI" id="CHEBI:15378"/>
        <dbReference type="ChEBI" id="CHEBI:57287"/>
        <dbReference type="ChEBI" id="CHEBI:57288"/>
        <dbReference type="ChEBI" id="CHEBI:64718"/>
        <dbReference type="ChEBI" id="CHEBI:83683"/>
        <dbReference type="EC" id="2.3.1.266"/>
    </reaction>
</comment>
<dbReference type="GO" id="GO:0008999">
    <property type="term" value="F:protein-N-terminal-alanine acetyltransferase activity"/>
    <property type="evidence" value="ECO:0007669"/>
    <property type="project" value="UniProtKB-EC"/>
</dbReference>
<dbReference type="STRING" id="33033.NW74_01250"/>
<dbReference type="RefSeq" id="WP_029950382.1">
    <property type="nucleotide sequence ID" value="NZ_CP009761.1"/>
</dbReference>
<gene>
    <name evidence="7" type="ORF">NW74_01250</name>
</gene>
<dbReference type="Proteomes" id="UP000031386">
    <property type="component" value="Chromosome"/>
</dbReference>
<evidence type="ECO:0000256" key="1">
    <source>
        <dbReference type="ARBA" id="ARBA00005395"/>
    </source>
</evidence>
<dbReference type="CDD" id="cd04301">
    <property type="entry name" value="NAT_SF"/>
    <property type="match status" value="1"/>
</dbReference>
<evidence type="ECO:0000313" key="7">
    <source>
        <dbReference type="EMBL" id="AIZ36085.1"/>
    </source>
</evidence>
<proteinExistence type="inferred from homology"/>
<keyword evidence="2 5" id="KW-0963">Cytoplasm</keyword>
<accession>A0A0B4S018</accession>
<dbReference type="InterPro" id="IPR016181">
    <property type="entry name" value="Acyl_CoA_acyltransferase"/>
</dbReference>
<organism evidence="7 8">
    <name type="scientific">Parvimonas micra</name>
    <dbReference type="NCBI Taxonomy" id="33033"/>
    <lineage>
        <taxon>Bacteria</taxon>
        <taxon>Bacillati</taxon>
        <taxon>Bacillota</taxon>
        <taxon>Tissierellia</taxon>
        <taxon>Tissierellales</taxon>
        <taxon>Peptoniphilaceae</taxon>
        <taxon>Parvimonas</taxon>
    </lineage>
</organism>
<keyword evidence="3 7" id="KW-0808">Transferase</keyword>
<keyword evidence="8" id="KW-1185">Reference proteome</keyword>
<dbReference type="SUPFAM" id="SSF55729">
    <property type="entry name" value="Acyl-CoA N-acyltransferases (Nat)"/>
    <property type="match status" value="1"/>
</dbReference>
<dbReference type="OrthoDB" id="9794566at2"/>